<organism evidence="2 3">
    <name type="scientific">Dufourea novaeangliae</name>
    <name type="common">Sweat bee</name>
    <dbReference type="NCBI Taxonomy" id="178035"/>
    <lineage>
        <taxon>Eukaryota</taxon>
        <taxon>Metazoa</taxon>
        <taxon>Ecdysozoa</taxon>
        <taxon>Arthropoda</taxon>
        <taxon>Hexapoda</taxon>
        <taxon>Insecta</taxon>
        <taxon>Pterygota</taxon>
        <taxon>Neoptera</taxon>
        <taxon>Endopterygota</taxon>
        <taxon>Hymenoptera</taxon>
        <taxon>Apocrita</taxon>
        <taxon>Aculeata</taxon>
        <taxon>Apoidea</taxon>
        <taxon>Anthophila</taxon>
        <taxon>Halictidae</taxon>
        <taxon>Rophitinae</taxon>
        <taxon>Dufourea</taxon>
    </lineage>
</organism>
<name>A0A154P756_DUFNO</name>
<feature type="signal peptide" evidence="1">
    <location>
        <begin position="1"/>
        <end position="20"/>
    </location>
</feature>
<gene>
    <name evidence="2" type="ORF">WN55_08098</name>
</gene>
<evidence type="ECO:0000313" key="2">
    <source>
        <dbReference type="EMBL" id="KZC07776.1"/>
    </source>
</evidence>
<accession>A0A154P756</accession>
<reference evidence="2 3" key="1">
    <citation type="submission" date="2015-07" db="EMBL/GenBank/DDBJ databases">
        <title>The genome of Dufourea novaeangliae.</title>
        <authorList>
            <person name="Pan H."/>
            <person name="Kapheim K."/>
        </authorList>
    </citation>
    <scope>NUCLEOTIDE SEQUENCE [LARGE SCALE GENOMIC DNA]</scope>
    <source>
        <strain evidence="2">0120121106</strain>
        <tissue evidence="2">Whole body</tissue>
    </source>
</reference>
<evidence type="ECO:0000256" key="1">
    <source>
        <dbReference type="SAM" id="SignalP"/>
    </source>
</evidence>
<protein>
    <submittedName>
        <fullName evidence="2">Uncharacterized protein</fullName>
    </submittedName>
</protein>
<keyword evidence="3" id="KW-1185">Reference proteome</keyword>
<dbReference type="AlphaFoldDB" id="A0A154P756"/>
<dbReference type="Proteomes" id="UP000076502">
    <property type="component" value="Unassembled WGS sequence"/>
</dbReference>
<proteinExistence type="predicted"/>
<evidence type="ECO:0000313" key="3">
    <source>
        <dbReference type="Proteomes" id="UP000076502"/>
    </source>
</evidence>
<sequence>MARPYLRALRLFLCVTVVRLKRRLDETEKKNKKKKTKKKETVLRKTRWDELSEQGQ</sequence>
<keyword evidence="1" id="KW-0732">Signal</keyword>
<dbReference type="EMBL" id="KQ434829">
    <property type="protein sequence ID" value="KZC07776.1"/>
    <property type="molecule type" value="Genomic_DNA"/>
</dbReference>
<feature type="chain" id="PRO_5007599286" evidence="1">
    <location>
        <begin position="21"/>
        <end position="56"/>
    </location>
</feature>